<dbReference type="EMBL" id="GU722198">
    <property type="protein sequence ID" value="ADJ54309.1"/>
    <property type="molecule type" value="Genomic_DNA"/>
</dbReference>
<gene>
    <name evidence="1" type="ORF">pHA1_gp31</name>
</gene>
<dbReference type="AlphaFoldDB" id="D9CGF5"/>
<sequence>MVFGGPKEKCCFVNTKLSPTTPDYPHPQLQGLILAETSNTRMVSKKQALKSPN</sequence>
<geneLocation type="plasmid" evidence="1">
    <name>hyperthermophilic archaeal plasmid 1</name>
</geneLocation>
<reference evidence="1" key="1">
    <citation type="journal article" date="2010" name="Environ. Microbiol.">
        <title>Metagenomic analyses of novel viruses and plasmids from a cultured environmental sample of hyperthermophilic neutrophiles.</title>
        <authorList>
            <person name="Garrett R.A."/>
            <person name="Prangishvili D."/>
            <person name="Shah S.A."/>
            <person name="Reuter M."/>
            <person name="Stetter K.O."/>
            <person name="Peng X."/>
        </authorList>
    </citation>
    <scope>NUCLEOTIDE SEQUENCE</scope>
    <source>
        <plasmid evidence="1">hyperthermophilic archaeal plasmid 1</plasmid>
    </source>
</reference>
<accession>D9CGF5</accession>
<organism evidence="1">
    <name type="scientific">archaeon enrichment culture clone 1(2010)</name>
    <dbReference type="NCBI Taxonomy" id="795325"/>
    <lineage>
        <taxon>Archaea</taxon>
        <taxon>environmental samples</taxon>
    </lineage>
</organism>
<proteinExistence type="predicted"/>
<keyword evidence="1" id="KW-0614">Plasmid</keyword>
<evidence type="ECO:0000313" key="1">
    <source>
        <dbReference type="EMBL" id="ADJ54309.1"/>
    </source>
</evidence>
<name>D9CGF5_9ARCH</name>
<protein>
    <submittedName>
        <fullName evidence="1">Uncharacterized protein</fullName>
    </submittedName>
</protein>